<feature type="transmembrane region" description="Helical" evidence="1">
    <location>
        <begin position="20"/>
        <end position="40"/>
    </location>
</feature>
<evidence type="ECO:0000256" key="1">
    <source>
        <dbReference type="SAM" id="Phobius"/>
    </source>
</evidence>
<name>A0A8J6XNB2_9CYAN</name>
<keyword evidence="1" id="KW-0472">Membrane</keyword>
<organism evidence="2 3">
    <name type="scientific">Iningainema tapete BLCC-T55</name>
    <dbReference type="NCBI Taxonomy" id="2748662"/>
    <lineage>
        <taxon>Bacteria</taxon>
        <taxon>Bacillati</taxon>
        <taxon>Cyanobacteriota</taxon>
        <taxon>Cyanophyceae</taxon>
        <taxon>Nostocales</taxon>
        <taxon>Scytonemataceae</taxon>
        <taxon>Iningainema tapete</taxon>
    </lineage>
</organism>
<dbReference type="AlphaFoldDB" id="A0A8J6XNB2"/>
<proteinExistence type="predicted"/>
<accession>A0A8J6XNB2</accession>
<evidence type="ECO:0000313" key="3">
    <source>
        <dbReference type="Proteomes" id="UP000629098"/>
    </source>
</evidence>
<gene>
    <name evidence="2" type="ORF">ICL16_19420</name>
</gene>
<comment type="caution">
    <text evidence="2">The sequence shown here is derived from an EMBL/GenBank/DDBJ whole genome shotgun (WGS) entry which is preliminary data.</text>
</comment>
<keyword evidence="1" id="KW-0812">Transmembrane</keyword>
<dbReference type="EMBL" id="JACXAE010000065">
    <property type="protein sequence ID" value="MBD2774186.1"/>
    <property type="molecule type" value="Genomic_DNA"/>
</dbReference>
<evidence type="ECO:0000313" key="2">
    <source>
        <dbReference type="EMBL" id="MBD2774186.1"/>
    </source>
</evidence>
<protein>
    <submittedName>
        <fullName evidence="2">Uncharacterized protein</fullName>
    </submittedName>
</protein>
<keyword evidence="1" id="KW-1133">Transmembrane helix</keyword>
<keyword evidence="3" id="KW-1185">Reference proteome</keyword>
<dbReference type="RefSeq" id="WP_190830886.1">
    <property type="nucleotide sequence ID" value="NZ_CAWPPI010000065.1"/>
</dbReference>
<dbReference type="Proteomes" id="UP000629098">
    <property type="component" value="Unassembled WGS sequence"/>
</dbReference>
<reference evidence="2" key="1">
    <citation type="submission" date="2020-09" db="EMBL/GenBank/DDBJ databases">
        <title>Iningainema tapete sp. nov. (Scytonemataceae, Cyanobacteria) from greenhouses in central Florida (USA) produces two types of nodularin with biosynthetic potential for microcystin-LR and anabaenopeptins.</title>
        <authorList>
            <person name="Berthold D.E."/>
            <person name="Lefler F.W."/>
            <person name="Huang I.-S."/>
            <person name="Abdulla H."/>
            <person name="Zimba P.V."/>
            <person name="Laughinghouse H.D. IV."/>
        </authorList>
    </citation>
    <scope>NUCLEOTIDE SEQUENCE</scope>
    <source>
        <strain evidence="2">BLCCT55</strain>
    </source>
</reference>
<sequence>MHQSKWFQILRSLGLEFWLPLPLLGLAFWVGGGLIMDGILSRPDQSTRYLRVETKLAKPKIIVLSIKAKINQRQGTSSVYVKTASSALKELEFEFPFTEFAQVEAAISKELGLQPEEVRKLIHYQSSL</sequence>